<accession>A0A667IM11</accession>
<protein>
    <submittedName>
        <fullName evidence="2">Histidine rich carboxyl terminus 1</fullName>
    </submittedName>
</protein>
<feature type="transmembrane region" description="Helical" evidence="1">
    <location>
        <begin position="12"/>
        <end position="35"/>
    </location>
</feature>
<dbReference type="PANTHER" id="PTHR23009:SF2">
    <property type="entry name" value="HISTIDINE-RICH CARBOXYL TERMINUS PROTEIN 1"/>
    <property type="match status" value="1"/>
</dbReference>
<dbReference type="InterPro" id="IPR031506">
    <property type="entry name" value="HRCT1"/>
</dbReference>
<evidence type="ECO:0000313" key="3">
    <source>
        <dbReference type="Proteomes" id="UP000472241"/>
    </source>
</evidence>
<keyword evidence="1" id="KW-0812">Transmembrane</keyword>
<evidence type="ECO:0000256" key="1">
    <source>
        <dbReference type="SAM" id="Phobius"/>
    </source>
</evidence>
<dbReference type="PANTHER" id="PTHR23009">
    <property type="match status" value="1"/>
</dbReference>
<evidence type="ECO:0000313" key="2">
    <source>
        <dbReference type="Ensembl" id="ENSLCNP00005033486.1"/>
    </source>
</evidence>
<reference evidence="2" key="1">
    <citation type="submission" date="2025-08" db="UniProtKB">
        <authorList>
            <consortium name="Ensembl"/>
        </authorList>
    </citation>
    <scope>IDENTIFICATION</scope>
</reference>
<organism evidence="2 3">
    <name type="scientific">Lynx canadensis</name>
    <name type="common">Canada lynx</name>
    <name type="synonym">Felis canadensis</name>
    <dbReference type="NCBI Taxonomy" id="61383"/>
    <lineage>
        <taxon>Eukaryota</taxon>
        <taxon>Metazoa</taxon>
        <taxon>Chordata</taxon>
        <taxon>Craniata</taxon>
        <taxon>Vertebrata</taxon>
        <taxon>Euteleostomi</taxon>
        <taxon>Mammalia</taxon>
        <taxon>Eutheria</taxon>
        <taxon>Laurasiatheria</taxon>
        <taxon>Carnivora</taxon>
        <taxon>Feliformia</taxon>
        <taxon>Felidae</taxon>
        <taxon>Felinae</taxon>
        <taxon>Lynx</taxon>
    </lineage>
</organism>
<dbReference type="Ensembl" id="ENSLCNT00005037372.1">
    <property type="protein sequence ID" value="ENSLCNP00005033486.1"/>
    <property type="gene ID" value="ENSLCNG00005021773.1"/>
</dbReference>
<dbReference type="Pfam" id="PF15758">
    <property type="entry name" value="HRCT1"/>
    <property type="match status" value="1"/>
</dbReference>
<proteinExistence type="predicted"/>
<reference evidence="2" key="2">
    <citation type="submission" date="2025-09" db="UniProtKB">
        <authorList>
            <consortium name="Ensembl"/>
        </authorList>
    </citation>
    <scope>IDENTIFICATION</scope>
</reference>
<name>A0A667IM11_LYNCA</name>
<keyword evidence="3" id="KW-1185">Reference proteome</keyword>
<dbReference type="AlphaFoldDB" id="A0A667IM11"/>
<keyword evidence="1" id="KW-0472">Membrane</keyword>
<dbReference type="Proteomes" id="UP000472241">
    <property type="component" value="Unplaced"/>
</dbReference>
<sequence>MLGFLGSTTLVGLITGIAVALLLLVLLLATCLYHGQRDHDMERNRPAARRNRVRWAQPWLLPGRGHPGHAHCFRHPGHVSHTHHVGLHHHRLHRHLYHQAHHQEHRGGPAHTGR</sequence>
<keyword evidence="1" id="KW-1133">Transmembrane helix</keyword>